<keyword evidence="3" id="KW-1185">Reference proteome</keyword>
<keyword evidence="1" id="KW-0812">Transmembrane</keyword>
<evidence type="ECO:0000313" key="3">
    <source>
        <dbReference type="Proteomes" id="UP000439903"/>
    </source>
</evidence>
<gene>
    <name evidence="2" type="ORF">F8M41_025462</name>
</gene>
<feature type="transmembrane region" description="Helical" evidence="1">
    <location>
        <begin position="150"/>
        <end position="167"/>
    </location>
</feature>
<keyword evidence="2" id="KW-0813">Transport</keyword>
<keyword evidence="1" id="KW-1133">Transmembrane helix</keyword>
<feature type="transmembrane region" description="Helical" evidence="1">
    <location>
        <begin position="63"/>
        <end position="86"/>
    </location>
</feature>
<keyword evidence="2" id="KW-0762">Sugar transport</keyword>
<name>A0A8H4B010_GIGMA</name>
<dbReference type="Proteomes" id="UP000439903">
    <property type="component" value="Unassembled WGS sequence"/>
</dbReference>
<protein>
    <submittedName>
        <fullName evidence="2">Sugar transporter</fullName>
    </submittedName>
</protein>
<dbReference type="EMBL" id="WTPW01000092">
    <property type="protein sequence ID" value="KAF0549283.1"/>
    <property type="molecule type" value="Genomic_DNA"/>
</dbReference>
<reference evidence="2 3" key="1">
    <citation type="journal article" date="2019" name="Environ. Microbiol.">
        <title>At the nexus of three kingdoms: the genome of the mycorrhizal fungus Gigaspora margarita provides insights into plant, endobacterial and fungal interactions.</title>
        <authorList>
            <person name="Venice F."/>
            <person name="Ghignone S."/>
            <person name="Salvioli di Fossalunga A."/>
            <person name="Amselem J."/>
            <person name="Novero M."/>
            <person name="Xianan X."/>
            <person name="Sedzielewska Toro K."/>
            <person name="Morin E."/>
            <person name="Lipzen A."/>
            <person name="Grigoriev I.V."/>
            <person name="Henrissat B."/>
            <person name="Martin F.M."/>
            <person name="Bonfante P."/>
        </authorList>
    </citation>
    <scope>NUCLEOTIDE SEQUENCE [LARGE SCALE GENOMIC DNA]</scope>
    <source>
        <strain evidence="2 3">BEG34</strain>
    </source>
</reference>
<evidence type="ECO:0000313" key="2">
    <source>
        <dbReference type="EMBL" id="KAF0549283.1"/>
    </source>
</evidence>
<dbReference type="OrthoDB" id="2442656at2759"/>
<keyword evidence="1" id="KW-0472">Membrane</keyword>
<comment type="caution">
    <text evidence="2">The sequence shown here is derived from an EMBL/GenBank/DDBJ whole genome shotgun (WGS) entry which is preliminary data.</text>
</comment>
<accession>A0A8H4B010</accession>
<organism evidence="2 3">
    <name type="scientific">Gigaspora margarita</name>
    <dbReference type="NCBI Taxonomy" id="4874"/>
    <lineage>
        <taxon>Eukaryota</taxon>
        <taxon>Fungi</taxon>
        <taxon>Fungi incertae sedis</taxon>
        <taxon>Mucoromycota</taxon>
        <taxon>Glomeromycotina</taxon>
        <taxon>Glomeromycetes</taxon>
        <taxon>Diversisporales</taxon>
        <taxon>Gigasporaceae</taxon>
        <taxon>Gigaspora</taxon>
    </lineage>
</organism>
<evidence type="ECO:0000256" key="1">
    <source>
        <dbReference type="SAM" id="Phobius"/>
    </source>
</evidence>
<sequence length="205" mass="23880">MIKKNWNISIQNDPAKNLEQFLGPDANLSELKEACLHYQPCKKETDHLEIIICTREQQYKHKLLLFIILVIDDNNKGISVTFIIFIPPPQNWLTLSGYDSKILERLLTIFCDKISDIYNKNQLKENPNAILITFSPLVAITDANVKEYKALLIVWSEIILIICYFYISQYWRNEINKQLGRGGKSDIILQQQTMKAYLKSMLKEV</sequence>
<dbReference type="AlphaFoldDB" id="A0A8H4B010"/>
<proteinExistence type="predicted"/>